<dbReference type="Proteomes" id="UP000517106">
    <property type="component" value="Unassembled WGS sequence"/>
</dbReference>
<dbReference type="EMBL" id="JACIVA010000016">
    <property type="protein sequence ID" value="MBB1096541.1"/>
    <property type="molecule type" value="Genomic_DNA"/>
</dbReference>
<evidence type="ECO:0000313" key="3">
    <source>
        <dbReference type="Proteomes" id="UP000517106"/>
    </source>
</evidence>
<evidence type="ECO:0000256" key="1">
    <source>
        <dbReference type="SAM" id="Phobius"/>
    </source>
</evidence>
<name>A0A7W3YMJ0_9LACO</name>
<keyword evidence="1" id="KW-0472">Membrane</keyword>
<evidence type="ECO:0000313" key="2">
    <source>
        <dbReference type="EMBL" id="MBB1096541.1"/>
    </source>
</evidence>
<feature type="transmembrane region" description="Helical" evidence="1">
    <location>
        <begin position="94"/>
        <end position="116"/>
    </location>
</feature>
<protein>
    <submittedName>
        <fullName evidence="2">Uncharacterized protein</fullName>
    </submittedName>
</protein>
<feature type="transmembrane region" description="Helical" evidence="1">
    <location>
        <begin position="67"/>
        <end position="88"/>
    </location>
</feature>
<sequence length="119" mass="14079">MKVNKQFYKDFNFYFYFLFIVLWIKPVLEAENIFEMIFCSAFLIGAIIAVLWVMFRVPESDRGFNQAFYKNGDFYIYTIVTIFWIIAIPKASNIYEEVICIACTAIGIFAALRIMFKKQ</sequence>
<accession>A0A7W3YMJ0</accession>
<dbReference type="RefSeq" id="WP_182595161.1">
    <property type="nucleotide sequence ID" value="NZ_JACIVA010000016.1"/>
</dbReference>
<proteinExistence type="predicted"/>
<organism evidence="2 3">
    <name type="scientific">Limosilactobacillus rudii</name>
    <dbReference type="NCBI Taxonomy" id="2759755"/>
    <lineage>
        <taxon>Bacteria</taxon>
        <taxon>Bacillati</taxon>
        <taxon>Bacillota</taxon>
        <taxon>Bacilli</taxon>
        <taxon>Lactobacillales</taxon>
        <taxon>Lactobacillaceae</taxon>
        <taxon>Limosilactobacillus</taxon>
    </lineage>
</organism>
<feature type="transmembrane region" description="Helical" evidence="1">
    <location>
        <begin position="34"/>
        <end position="55"/>
    </location>
</feature>
<reference evidence="2 3" key="1">
    <citation type="submission" date="2020-07" db="EMBL/GenBank/DDBJ databases">
        <title>Description of Limosilactobacillus balticus sp. nov., Limosilactobacillus agrestis sp. nov., Limosilactobacillus albertensis sp. nov., Limosilactobacillus rudii sp. nov., Limosilactobacillus fastidiosus sp. nov., five novel Limosilactobacillus species isolated from the vertebrate gastrointestinal tract, and proposal of 6 subspecies of Limosilactobacillus reuteri adapted to the gastrointestinal tract of specific vertebrate hosts.</title>
        <authorList>
            <person name="Li F."/>
            <person name="Cheng C."/>
            <person name="Zheng J."/>
            <person name="Quevedo R.M."/>
            <person name="Li J."/>
            <person name="Roos S."/>
            <person name="Gaenzle M.G."/>
            <person name="Walter J."/>
        </authorList>
    </citation>
    <scope>NUCLEOTIDE SEQUENCE [LARGE SCALE GENOMIC DNA]</scope>
    <source>
        <strain evidence="2 3">STM2_1</strain>
    </source>
</reference>
<comment type="caution">
    <text evidence="2">The sequence shown here is derived from an EMBL/GenBank/DDBJ whole genome shotgun (WGS) entry which is preliminary data.</text>
</comment>
<keyword evidence="3" id="KW-1185">Reference proteome</keyword>
<feature type="transmembrane region" description="Helical" evidence="1">
    <location>
        <begin position="12"/>
        <end position="28"/>
    </location>
</feature>
<keyword evidence="1" id="KW-0812">Transmembrane</keyword>
<dbReference type="AlphaFoldDB" id="A0A7W3YMJ0"/>
<keyword evidence="1" id="KW-1133">Transmembrane helix</keyword>
<gene>
    <name evidence="2" type="ORF">H5S09_00950</name>
</gene>